<organism evidence="2 3">
    <name type="scientific">Haematococcus lacustris</name>
    <name type="common">Green alga</name>
    <name type="synonym">Haematococcus pluvialis</name>
    <dbReference type="NCBI Taxonomy" id="44745"/>
    <lineage>
        <taxon>Eukaryota</taxon>
        <taxon>Viridiplantae</taxon>
        <taxon>Chlorophyta</taxon>
        <taxon>core chlorophytes</taxon>
        <taxon>Chlorophyceae</taxon>
        <taxon>CS clade</taxon>
        <taxon>Chlamydomonadales</taxon>
        <taxon>Haematococcaceae</taxon>
        <taxon>Haematococcus</taxon>
    </lineage>
</organism>
<feature type="region of interest" description="Disordered" evidence="1">
    <location>
        <begin position="167"/>
        <end position="192"/>
    </location>
</feature>
<evidence type="ECO:0000313" key="3">
    <source>
        <dbReference type="Proteomes" id="UP000485058"/>
    </source>
</evidence>
<dbReference type="AlphaFoldDB" id="A0A699Z2H9"/>
<evidence type="ECO:0000256" key="1">
    <source>
        <dbReference type="SAM" id="MobiDB-lite"/>
    </source>
</evidence>
<name>A0A699Z2H9_HAELA</name>
<keyword evidence="3" id="KW-1185">Reference proteome</keyword>
<feature type="compositionally biased region" description="Pro residues" evidence="1">
    <location>
        <begin position="1"/>
        <end position="19"/>
    </location>
</feature>
<evidence type="ECO:0000313" key="2">
    <source>
        <dbReference type="EMBL" id="GFH13486.1"/>
    </source>
</evidence>
<feature type="region of interest" description="Disordered" evidence="1">
    <location>
        <begin position="1"/>
        <end position="39"/>
    </location>
</feature>
<feature type="region of interest" description="Disordered" evidence="1">
    <location>
        <begin position="77"/>
        <end position="104"/>
    </location>
</feature>
<gene>
    <name evidence="2" type="ORF">HaLaN_09379</name>
</gene>
<dbReference type="Proteomes" id="UP000485058">
    <property type="component" value="Unassembled WGS sequence"/>
</dbReference>
<feature type="compositionally biased region" description="Low complexity" evidence="1">
    <location>
        <begin position="21"/>
        <end position="39"/>
    </location>
</feature>
<comment type="caution">
    <text evidence="2">The sequence shown here is derived from an EMBL/GenBank/DDBJ whole genome shotgun (WGS) entry which is preliminary data.</text>
</comment>
<protein>
    <submittedName>
        <fullName evidence="2">Uncharacterized protein</fullName>
    </submittedName>
</protein>
<proteinExistence type="predicted"/>
<accession>A0A699Z2H9</accession>
<reference evidence="2 3" key="1">
    <citation type="submission" date="2020-02" db="EMBL/GenBank/DDBJ databases">
        <title>Draft genome sequence of Haematococcus lacustris strain NIES-144.</title>
        <authorList>
            <person name="Morimoto D."/>
            <person name="Nakagawa S."/>
            <person name="Yoshida T."/>
            <person name="Sawayama S."/>
        </authorList>
    </citation>
    <scope>NUCLEOTIDE SEQUENCE [LARGE SCALE GENOMIC DNA]</scope>
    <source>
        <strain evidence="2 3">NIES-144</strain>
    </source>
</reference>
<dbReference type="EMBL" id="BLLF01000618">
    <property type="protein sequence ID" value="GFH13486.1"/>
    <property type="molecule type" value="Genomic_DNA"/>
</dbReference>
<sequence length="234" mass="24434">MAWCPPPVAPTHQPGPPIMVPTCSNSSSPQSPSAASAHAHLPSTPAKLCQGPRLHCSPLGPCPGPVRPLPQLALAPASRHGRHGLHGPAGPDPSSQPWPQLALTPAGPDPRLAAHRVVIRVVGAALLWLQCRGPHCRHLAQLLPEPGVVQGRVGADAGARLPAVTTTLTQHQQHRHHSSQQGKRGREAQQGGVIRGPRVPQSAALGCFGWHTPPCTAPAPPPARQPVAHTGRPW</sequence>